<gene>
    <name evidence="2" type="ORF">SAMN04488544_0278</name>
</gene>
<evidence type="ECO:0000313" key="3">
    <source>
        <dbReference type="Proteomes" id="UP000198825"/>
    </source>
</evidence>
<dbReference type="Proteomes" id="UP000198825">
    <property type="component" value="Chromosome I"/>
</dbReference>
<feature type="domain" description="DinB-like" evidence="1">
    <location>
        <begin position="79"/>
        <end position="193"/>
    </location>
</feature>
<organism evidence="2 3">
    <name type="scientific">Microlunatus sagamiharensis</name>
    <dbReference type="NCBI Taxonomy" id="546874"/>
    <lineage>
        <taxon>Bacteria</taxon>
        <taxon>Bacillati</taxon>
        <taxon>Actinomycetota</taxon>
        <taxon>Actinomycetes</taxon>
        <taxon>Propionibacteriales</taxon>
        <taxon>Propionibacteriaceae</taxon>
        <taxon>Microlunatus</taxon>
    </lineage>
</organism>
<dbReference type="SUPFAM" id="SSF109854">
    <property type="entry name" value="DinB/YfiT-like putative metalloenzymes"/>
    <property type="match status" value="1"/>
</dbReference>
<keyword evidence="3" id="KW-1185">Reference proteome</keyword>
<dbReference type="AlphaFoldDB" id="A0A1H2LKG7"/>
<dbReference type="InterPro" id="IPR034660">
    <property type="entry name" value="DinB/YfiT-like"/>
</dbReference>
<dbReference type="EMBL" id="LT629799">
    <property type="protein sequence ID" value="SDU80886.1"/>
    <property type="molecule type" value="Genomic_DNA"/>
</dbReference>
<accession>A0A1H2LKG7</accession>
<evidence type="ECO:0000259" key="1">
    <source>
        <dbReference type="Pfam" id="PF12867"/>
    </source>
</evidence>
<dbReference type="Gene3D" id="1.20.120.450">
    <property type="entry name" value="dinb family like domain"/>
    <property type="match status" value="1"/>
</dbReference>
<evidence type="ECO:0000313" key="2">
    <source>
        <dbReference type="EMBL" id="SDU80886.1"/>
    </source>
</evidence>
<reference evidence="3" key="1">
    <citation type="submission" date="2016-10" db="EMBL/GenBank/DDBJ databases">
        <authorList>
            <person name="Varghese N."/>
            <person name="Submissions S."/>
        </authorList>
    </citation>
    <scope>NUCLEOTIDE SEQUENCE [LARGE SCALE GENOMIC DNA]</scope>
    <source>
        <strain evidence="3">DSM 21743</strain>
    </source>
</reference>
<dbReference type="Pfam" id="PF12867">
    <property type="entry name" value="DinB_2"/>
    <property type="match status" value="1"/>
</dbReference>
<name>A0A1H2LKG7_9ACTN</name>
<dbReference type="STRING" id="546874.SAMN04488544_0278"/>
<sequence>MEGVRGRPRPAGLCDAGRVAENALTEPPGDDKDWTWVLLRRCEQCGAEVGTVARDALGERYFVAAEEWVRILEENPAVEQRPAPDRWSPLEYGAHVRDVLAMTSERLDLLLTQQDPVFADWDQDEAARTGRYAEQDPEQVADDLEAAAQRLVSEIAEIEPAAWARRGTRSNGSEFSVETLLQYVLHDVVHHLWDVTGQEDAAGSLQLG</sequence>
<dbReference type="InterPro" id="IPR024775">
    <property type="entry name" value="DinB-like"/>
</dbReference>
<proteinExistence type="predicted"/>
<protein>
    <submittedName>
        <fullName evidence="2">DinB superfamily protein</fullName>
    </submittedName>
</protein>